<organism evidence="1 2">
    <name type="scientific">Naganishia cerealis</name>
    <dbReference type="NCBI Taxonomy" id="610337"/>
    <lineage>
        <taxon>Eukaryota</taxon>
        <taxon>Fungi</taxon>
        <taxon>Dikarya</taxon>
        <taxon>Basidiomycota</taxon>
        <taxon>Agaricomycotina</taxon>
        <taxon>Tremellomycetes</taxon>
        <taxon>Filobasidiales</taxon>
        <taxon>Filobasidiaceae</taxon>
        <taxon>Naganishia</taxon>
    </lineage>
</organism>
<dbReference type="EMBL" id="JASBWR010000041">
    <property type="protein sequence ID" value="KAJ9104257.1"/>
    <property type="molecule type" value="Genomic_DNA"/>
</dbReference>
<name>A0ACC2VY32_9TREE</name>
<evidence type="ECO:0000313" key="1">
    <source>
        <dbReference type="EMBL" id="KAJ9104257.1"/>
    </source>
</evidence>
<evidence type="ECO:0000313" key="2">
    <source>
        <dbReference type="Proteomes" id="UP001241377"/>
    </source>
</evidence>
<sequence length="384" mass="40864">MIYMANCGGSCGGIPGGDLDWFKIGQEGYHDGKWPNDRLLPSNKWAQHFTLPTNLPSGNYLVANHMLALHNVGEPQFYPVAYQINLKSSGTVDPQPKGRFPDIYLSGPQDFRTWNIYEEGPNNAAMKLPGIAVYKGSDAKIGDTGFNGAQDGVGAVAGKKQSDAPKKVTAVKAVVSSSTKKSATKSTSNPSSKATTNGKGGHGSPQVGALAKTGRPSDATGKEKGPSASIPKGTTANSDKGQSMVTVTVTVYGSAPTAGAVDSQRSPEDEKTQGELKPSEEDDGSESASGQRALFLQTEDERPSDEDDECESASGQRAPFLQAEHEEEGSDVDDECEDVSEQQVSLMKNEATGQRYRGRRSRMVPRHQRHHYKGSQAPSSPVSS</sequence>
<protein>
    <submittedName>
        <fullName evidence="1">Uncharacterized protein</fullName>
    </submittedName>
</protein>
<dbReference type="Proteomes" id="UP001241377">
    <property type="component" value="Unassembled WGS sequence"/>
</dbReference>
<proteinExistence type="predicted"/>
<comment type="caution">
    <text evidence="1">The sequence shown here is derived from an EMBL/GenBank/DDBJ whole genome shotgun (WGS) entry which is preliminary data.</text>
</comment>
<reference evidence="1" key="1">
    <citation type="submission" date="2023-04" db="EMBL/GenBank/DDBJ databases">
        <title>Draft Genome sequencing of Naganishia species isolated from polar environments using Oxford Nanopore Technology.</title>
        <authorList>
            <person name="Leo P."/>
            <person name="Venkateswaran K."/>
        </authorList>
    </citation>
    <scope>NUCLEOTIDE SEQUENCE</scope>
    <source>
        <strain evidence="1">MNA-CCFEE 5261</strain>
    </source>
</reference>
<keyword evidence="2" id="KW-1185">Reference proteome</keyword>
<accession>A0ACC2VY32</accession>
<gene>
    <name evidence="1" type="ORF">QFC19_004074</name>
</gene>